<dbReference type="SUPFAM" id="SSF53300">
    <property type="entry name" value="vWA-like"/>
    <property type="match status" value="1"/>
</dbReference>
<dbReference type="KEGG" id="bko:CKF48_07370"/>
<keyword evidence="5" id="KW-1185">Reference proteome</keyword>
<dbReference type="Gene3D" id="3.40.50.410">
    <property type="entry name" value="von Willebrand factor, type A domain"/>
    <property type="match status" value="1"/>
</dbReference>
<feature type="domain" description="VWFA" evidence="3">
    <location>
        <begin position="156"/>
        <end position="345"/>
    </location>
</feature>
<evidence type="ECO:0000256" key="1">
    <source>
        <dbReference type="SAM" id="MobiDB-lite"/>
    </source>
</evidence>
<organism evidence="4 5">
    <name type="scientific">Cytobacillus kochii</name>
    <dbReference type="NCBI Taxonomy" id="859143"/>
    <lineage>
        <taxon>Bacteria</taxon>
        <taxon>Bacillati</taxon>
        <taxon>Bacillota</taxon>
        <taxon>Bacilli</taxon>
        <taxon>Bacillales</taxon>
        <taxon>Bacillaceae</taxon>
        <taxon>Cytobacillus</taxon>
    </lineage>
</organism>
<dbReference type="AlphaFoldDB" id="A0A248TG24"/>
<dbReference type="InterPro" id="IPR002035">
    <property type="entry name" value="VWF_A"/>
</dbReference>
<gene>
    <name evidence="4" type="ORF">CKF48_07370</name>
</gene>
<evidence type="ECO:0000313" key="5">
    <source>
        <dbReference type="Proteomes" id="UP000215137"/>
    </source>
</evidence>
<feature type="chain" id="PRO_5038420546" description="VWFA domain-containing protein" evidence="2">
    <location>
        <begin position="21"/>
        <end position="391"/>
    </location>
</feature>
<name>A0A248TG24_9BACI</name>
<dbReference type="Proteomes" id="UP000215137">
    <property type="component" value="Chromosome"/>
</dbReference>
<dbReference type="InterPro" id="IPR036465">
    <property type="entry name" value="vWFA_dom_sf"/>
</dbReference>
<keyword evidence="2" id="KW-0732">Signal</keyword>
<protein>
    <recommendedName>
        <fullName evidence="3">VWFA domain-containing protein</fullName>
    </recommendedName>
</protein>
<evidence type="ECO:0000256" key="2">
    <source>
        <dbReference type="SAM" id="SignalP"/>
    </source>
</evidence>
<dbReference type="SMART" id="SM00327">
    <property type="entry name" value="VWA"/>
    <property type="match status" value="1"/>
</dbReference>
<reference evidence="4 5" key="1">
    <citation type="submission" date="2017-08" db="EMBL/GenBank/DDBJ databases">
        <title>Complete Genome Sequence of Bacillus kochii Oregon-R-modENCODE STRAIN BDGP4, isolated from Drosophila melanogaster gut.</title>
        <authorList>
            <person name="Wan K.H."/>
            <person name="Yu C."/>
            <person name="Park S."/>
            <person name="Hammonds A.S."/>
            <person name="Booth B.W."/>
            <person name="Celniker S.E."/>
        </authorList>
    </citation>
    <scope>NUCLEOTIDE SEQUENCE [LARGE SCALE GENOMIC DNA]</scope>
    <source>
        <strain evidence="4 5">BDGP4</strain>
    </source>
</reference>
<proteinExistence type="predicted"/>
<dbReference type="Pfam" id="PF00092">
    <property type="entry name" value="VWA"/>
    <property type="match status" value="1"/>
</dbReference>
<evidence type="ECO:0000259" key="3">
    <source>
        <dbReference type="PROSITE" id="PS50234"/>
    </source>
</evidence>
<accession>A0A248TG24</accession>
<dbReference type="PROSITE" id="PS51257">
    <property type="entry name" value="PROKAR_LIPOPROTEIN"/>
    <property type="match status" value="1"/>
</dbReference>
<dbReference type="OrthoDB" id="9783818at2"/>
<feature type="region of interest" description="Disordered" evidence="1">
    <location>
        <begin position="24"/>
        <end position="58"/>
    </location>
</feature>
<dbReference type="EMBL" id="CP022983">
    <property type="protein sequence ID" value="ASV67164.1"/>
    <property type="molecule type" value="Genomic_DNA"/>
</dbReference>
<sequence>MKKQSILYLLVLFFLLAACSAEKEASNQKEDDQKKAGAEVAEEQQKSDEENESVEDVDNEELVVRELPKSIEEVVEYPIGVLGVEDIMFADERIEAILKDIPALPEDASHEELQNLTNYLYSVFKMPYEDPKVSIEESSLNKPEEAEELASKEQYNVEIVLDASGSMANYMGSKTRMDLAKESIEKFASTLPKDVNLSLRVYGHEGSGSDEDKKMSCAANELVYESQTYNESELSSALNSFEPAGWTPLAQSIKEAKEDLSKYSGKEHKNVVYIVSDGIETCDGDPVAAAKELKDSGISPVVNVIGFDLASKDEQQLKDIAKAADGSYVNVNNQNQLNDELSKTVNDTLKWIGWKNSETLSAIGTKNKDILEIISVNNKWKNKLRKEKKSN</sequence>
<feature type="signal peptide" evidence="2">
    <location>
        <begin position="1"/>
        <end position="20"/>
    </location>
</feature>
<dbReference type="PROSITE" id="PS50234">
    <property type="entry name" value="VWFA"/>
    <property type="match status" value="1"/>
</dbReference>
<feature type="compositionally biased region" description="Acidic residues" evidence="1">
    <location>
        <begin position="49"/>
        <end position="58"/>
    </location>
</feature>
<evidence type="ECO:0000313" key="4">
    <source>
        <dbReference type="EMBL" id="ASV67164.1"/>
    </source>
</evidence>
<feature type="compositionally biased region" description="Basic and acidic residues" evidence="1">
    <location>
        <begin position="24"/>
        <end position="48"/>
    </location>
</feature>
<dbReference type="RefSeq" id="WP_095370739.1">
    <property type="nucleotide sequence ID" value="NZ_CP022983.1"/>
</dbReference>